<keyword evidence="4" id="KW-1185">Reference proteome</keyword>
<protein>
    <submittedName>
        <fullName evidence="3">Transcriptional regulator</fullName>
    </submittedName>
</protein>
<dbReference type="EMBL" id="AP025028">
    <property type="protein sequence ID" value="BDA78802.1"/>
    <property type="molecule type" value="Genomic_DNA"/>
</dbReference>
<evidence type="ECO:0000256" key="1">
    <source>
        <dbReference type="SAM" id="Phobius"/>
    </source>
</evidence>
<dbReference type="PANTHER" id="PTHR33392">
    <property type="entry name" value="POLYISOPRENYL-TEICHOIC ACID--PEPTIDOGLYCAN TEICHOIC ACID TRANSFERASE TAGU"/>
    <property type="match status" value="1"/>
</dbReference>
<feature type="transmembrane region" description="Helical" evidence="1">
    <location>
        <begin position="12"/>
        <end position="32"/>
    </location>
</feature>
<dbReference type="Proteomes" id="UP000245263">
    <property type="component" value="Chromosome 1"/>
</dbReference>
<keyword evidence="1" id="KW-0812">Transmembrane</keyword>
<evidence type="ECO:0000313" key="3">
    <source>
        <dbReference type="EMBL" id="BDA78802.1"/>
    </source>
</evidence>
<name>A0ABN6KCV0_9LEPT</name>
<sequence>MKLEPSTPQKKPFFLLIAAGGFLLLAILILTLRNKGGFSVEGKVTSAKRVNFLVHIISDSDKYLFSFYSELYPTEKKVALFFVNPLTTFEDDDTTLEEKGKKAPDVLESALEDIFDHSIQYKITLSESNFKHIVDLLGGLELFFEPKSIRLTEKYNRKNRIYNLDGEDCFDVLSHLQDKKALSYIQRLETGESIILTLLEAIYLKKDIITKQKIALIHEKIETNLSLKEWESLVDYFKKEKVNYGVSELPAEPVLRVKKKDEMLKAKSDTVKVAFAKFSSDLKSMYFSDGERARIEVLNGTSKNGLARYGKSLLNDKGLKVLTVDNAWEEDFKNSVILNRSGNTNYTDSISETFQGRKVYYALRKDLGLDATVVLGEDFQGTKE</sequence>
<feature type="domain" description="LytR/CpsA/Psr regulator C-terminal" evidence="2">
    <location>
        <begin position="293"/>
        <end position="379"/>
    </location>
</feature>
<organism evidence="3 4">
    <name type="scientific">Leptospira kobayashii</name>
    <dbReference type="NCBI Taxonomy" id="1917830"/>
    <lineage>
        <taxon>Bacteria</taxon>
        <taxon>Pseudomonadati</taxon>
        <taxon>Spirochaetota</taxon>
        <taxon>Spirochaetia</taxon>
        <taxon>Leptospirales</taxon>
        <taxon>Leptospiraceae</taxon>
        <taxon>Leptospira</taxon>
    </lineage>
</organism>
<reference evidence="3 4" key="1">
    <citation type="submission" date="2021-08" db="EMBL/GenBank/DDBJ databases">
        <title>Complete genome sequence of Leptospira kobayashii strain E30.</title>
        <authorList>
            <person name="Nakao R."/>
            <person name="Nakamura S."/>
            <person name="Masuzawa T."/>
            <person name="Koizumi N."/>
        </authorList>
    </citation>
    <scope>NUCLEOTIDE SEQUENCE [LARGE SCALE GENOMIC DNA]</scope>
    <source>
        <strain evidence="3 4">E30</strain>
    </source>
</reference>
<keyword evidence="1" id="KW-1133">Transmembrane helix</keyword>
<dbReference type="Gene3D" id="3.30.70.2390">
    <property type="match status" value="1"/>
</dbReference>
<proteinExistence type="predicted"/>
<evidence type="ECO:0000313" key="4">
    <source>
        <dbReference type="Proteomes" id="UP000245263"/>
    </source>
</evidence>
<dbReference type="InterPro" id="IPR027381">
    <property type="entry name" value="LytR/CpsA/Psr_C"/>
</dbReference>
<dbReference type="RefSeq" id="WP_109019768.1">
    <property type="nucleotide sequence ID" value="NZ_AP025028.1"/>
</dbReference>
<gene>
    <name evidence="3" type="ORF">LPTSP3_g17320</name>
</gene>
<accession>A0ABN6KCV0</accession>
<keyword evidence="1" id="KW-0472">Membrane</keyword>
<dbReference type="Pfam" id="PF13399">
    <property type="entry name" value="LytR_C"/>
    <property type="match status" value="1"/>
</dbReference>
<dbReference type="PANTHER" id="PTHR33392:SF6">
    <property type="entry name" value="POLYISOPRENYL-TEICHOIC ACID--PEPTIDOGLYCAN TEICHOIC ACID TRANSFERASE TAGU"/>
    <property type="match status" value="1"/>
</dbReference>
<dbReference type="InterPro" id="IPR050922">
    <property type="entry name" value="LytR/CpsA/Psr_CW_biosynth"/>
</dbReference>
<dbReference type="Gene3D" id="3.40.630.190">
    <property type="entry name" value="LCP protein"/>
    <property type="match status" value="1"/>
</dbReference>
<evidence type="ECO:0000259" key="2">
    <source>
        <dbReference type="Pfam" id="PF13399"/>
    </source>
</evidence>